<dbReference type="CDD" id="cd22359">
    <property type="entry name" value="SfsA-like_bacterial"/>
    <property type="match status" value="1"/>
</dbReference>
<dbReference type="AlphaFoldDB" id="A0A235B4Q5"/>
<dbReference type="PANTHER" id="PTHR30545:SF2">
    <property type="entry name" value="SUGAR FERMENTATION STIMULATION PROTEIN A"/>
    <property type="match status" value="1"/>
</dbReference>
<feature type="domain" description="Sugar fermentation stimulation protein C-terminal" evidence="2">
    <location>
        <begin position="89"/>
        <end position="219"/>
    </location>
</feature>
<dbReference type="InterPro" id="IPR041465">
    <property type="entry name" value="SfsA_N"/>
</dbReference>
<dbReference type="InterPro" id="IPR005224">
    <property type="entry name" value="SfsA"/>
</dbReference>
<dbReference type="InterPro" id="IPR040452">
    <property type="entry name" value="SfsA_C"/>
</dbReference>
<dbReference type="EMBL" id="NOWF01000007">
    <property type="protein sequence ID" value="OYD07212.1"/>
    <property type="molecule type" value="Genomic_DNA"/>
</dbReference>
<dbReference type="GO" id="GO:0003677">
    <property type="term" value="F:DNA binding"/>
    <property type="evidence" value="ECO:0007669"/>
    <property type="project" value="InterPro"/>
</dbReference>
<comment type="caution">
    <text evidence="4">The sequence shown here is derived from an EMBL/GenBank/DDBJ whole genome shotgun (WGS) entry which is preliminary data.</text>
</comment>
<proteinExistence type="inferred from homology"/>
<name>A0A235B4Q5_9BACL</name>
<evidence type="ECO:0000256" key="1">
    <source>
        <dbReference type="HAMAP-Rule" id="MF_00095"/>
    </source>
</evidence>
<feature type="domain" description="SfsA N-terminal OB" evidence="3">
    <location>
        <begin position="20"/>
        <end position="85"/>
    </location>
</feature>
<evidence type="ECO:0000313" key="5">
    <source>
        <dbReference type="Proteomes" id="UP000215459"/>
    </source>
</evidence>
<dbReference type="Pfam" id="PF03749">
    <property type="entry name" value="SfsA"/>
    <property type="match status" value="1"/>
</dbReference>
<dbReference type="PANTHER" id="PTHR30545">
    <property type="entry name" value="SUGAR FERMENTATION STIMULATION PROTEIN A"/>
    <property type="match status" value="1"/>
</dbReference>
<dbReference type="Gene3D" id="3.40.1350.60">
    <property type="match status" value="1"/>
</dbReference>
<evidence type="ECO:0000259" key="2">
    <source>
        <dbReference type="Pfam" id="PF03749"/>
    </source>
</evidence>
<dbReference type="OrthoDB" id="9802365at2"/>
<dbReference type="Proteomes" id="UP000215459">
    <property type="component" value="Unassembled WGS sequence"/>
</dbReference>
<keyword evidence="5" id="KW-1185">Reference proteome</keyword>
<evidence type="ECO:0000313" key="4">
    <source>
        <dbReference type="EMBL" id="OYD07212.1"/>
    </source>
</evidence>
<organism evidence="4 5">
    <name type="scientific">Paludifilum halophilum</name>
    <dbReference type="NCBI Taxonomy" id="1642702"/>
    <lineage>
        <taxon>Bacteria</taxon>
        <taxon>Bacillati</taxon>
        <taxon>Bacillota</taxon>
        <taxon>Bacilli</taxon>
        <taxon>Bacillales</taxon>
        <taxon>Thermoactinomycetaceae</taxon>
        <taxon>Paludifilum</taxon>
    </lineage>
</organism>
<accession>A0A235B4Q5</accession>
<reference evidence="4 5" key="1">
    <citation type="submission" date="2017-07" db="EMBL/GenBank/DDBJ databases">
        <title>The genome sequence of Paludifilum halophilum highlights mechanisms for microbial adaptation to high salt environemnts.</title>
        <authorList>
            <person name="Belbahri L."/>
        </authorList>
    </citation>
    <scope>NUCLEOTIDE SEQUENCE [LARGE SCALE GENOMIC DNA]</scope>
    <source>
        <strain evidence="4 5">DSM 102817</strain>
    </source>
</reference>
<dbReference type="HAMAP" id="MF_00095">
    <property type="entry name" value="SfsA"/>
    <property type="match status" value="1"/>
</dbReference>
<dbReference type="NCBIfam" id="TIGR00230">
    <property type="entry name" value="sfsA"/>
    <property type="match status" value="1"/>
</dbReference>
<evidence type="ECO:0000259" key="3">
    <source>
        <dbReference type="Pfam" id="PF17746"/>
    </source>
</evidence>
<dbReference type="Gene3D" id="2.40.50.580">
    <property type="match status" value="1"/>
</dbReference>
<sequence>MIGRRMGMKMAGKKVQGIFIDRPNRFEAIVEIDGQREVVHVPNTGRMHEMLLPGTEVVVEQSDNPRRKTQYSLKFVRKKGHWICIHSALANRVFEEAVQSGVLDGVKGELSREVAYGGSRMDFRIEGNPPTLVEVKCVTYEKEGLAMFPDAPTVRGQRHVDELIRAVEAGYRGMIVFVAFMDFVTRFTPHCGIDPILGAKLKEAAEKGITLRAFTCSIDFDEIALDREIPVCL</sequence>
<gene>
    <name evidence="1 4" type="primary">sfsA</name>
    <name evidence="4" type="ORF">CHM34_12575</name>
</gene>
<comment type="similarity">
    <text evidence="1">Belongs to the SfsA family.</text>
</comment>
<dbReference type="Pfam" id="PF17746">
    <property type="entry name" value="SfsA_N"/>
    <property type="match status" value="1"/>
</dbReference>
<protein>
    <recommendedName>
        <fullName evidence="1">Sugar fermentation stimulation protein homolog</fullName>
    </recommendedName>
</protein>